<dbReference type="SUPFAM" id="SSF55729">
    <property type="entry name" value="Acyl-CoA N-acyltransferases (Nat)"/>
    <property type="match status" value="1"/>
</dbReference>
<dbReference type="EMBL" id="WNZZ01000005">
    <property type="protein sequence ID" value="MUG22535.1"/>
    <property type="molecule type" value="Genomic_DNA"/>
</dbReference>
<dbReference type="GO" id="GO:0004343">
    <property type="term" value="F:glucosamine 6-phosphate N-acetyltransferase activity"/>
    <property type="evidence" value="ECO:0007669"/>
    <property type="project" value="TreeGrafter"/>
</dbReference>
<protein>
    <submittedName>
        <fullName evidence="2">GNAT family N-acetyltransferase</fullName>
    </submittedName>
</protein>
<evidence type="ECO:0000259" key="1">
    <source>
        <dbReference type="PROSITE" id="PS51186"/>
    </source>
</evidence>
<dbReference type="InterPro" id="IPR016181">
    <property type="entry name" value="Acyl_CoA_acyltransferase"/>
</dbReference>
<dbReference type="Gene3D" id="3.40.630.30">
    <property type="match status" value="1"/>
</dbReference>
<feature type="domain" description="N-acetyltransferase" evidence="1">
    <location>
        <begin position="30"/>
        <end position="174"/>
    </location>
</feature>
<sequence>METIFLYNSAVKIIDIRANLGRGSLVSAATIIHAKTEEQLQKCLDIRKEVFVEEQKVPIDLEIDEFDKIGPDVHHVLIELNGEYAATGRLTYYKDNSAKMQRIAVRKPFRSQGVGKILLIALEELARELGLEKSVLDAQCQAEGFYAKLGYETISAEPFDDAGIPHVRMVKPLKS</sequence>
<dbReference type="InterPro" id="IPR000182">
    <property type="entry name" value="GNAT_dom"/>
</dbReference>
<proteinExistence type="predicted"/>
<dbReference type="PANTHER" id="PTHR13355:SF11">
    <property type="entry name" value="GLUCOSAMINE 6-PHOSPHATE N-ACETYLTRANSFERASE"/>
    <property type="match status" value="1"/>
</dbReference>
<dbReference type="Proteomes" id="UP000442469">
    <property type="component" value="Unassembled WGS sequence"/>
</dbReference>
<keyword evidence="2" id="KW-0808">Transferase</keyword>
<dbReference type="Pfam" id="PF13673">
    <property type="entry name" value="Acetyltransf_10"/>
    <property type="match status" value="1"/>
</dbReference>
<dbReference type="AlphaFoldDB" id="A0A6N8ESD3"/>
<evidence type="ECO:0000313" key="2">
    <source>
        <dbReference type="EMBL" id="MUG22535.1"/>
    </source>
</evidence>
<evidence type="ECO:0000313" key="3">
    <source>
        <dbReference type="Proteomes" id="UP000442469"/>
    </source>
</evidence>
<dbReference type="InterPro" id="IPR039143">
    <property type="entry name" value="GNPNAT1-like"/>
</dbReference>
<accession>A0A6N8ESD3</accession>
<comment type="caution">
    <text evidence="2">The sequence shown here is derived from an EMBL/GenBank/DDBJ whole genome shotgun (WGS) entry which is preliminary data.</text>
</comment>
<dbReference type="PANTHER" id="PTHR13355">
    <property type="entry name" value="GLUCOSAMINE 6-PHOSPHATE N-ACETYLTRANSFERASE"/>
    <property type="match status" value="1"/>
</dbReference>
<organism evidence="2 3">
    <name type="scientific">Paenibacillus macerans</name>
    <name type="common">Bacillus macerans</name>
    <dbReference type="NCBI Taxonomy" id="44252"/>
    <lineage>
        <taxon>Bacteria</taxon>
        <taxon>Bacillati</taxon>
        <taxon>Bacillota</taxon>
        <taxon>Bacilli</taxon>
        <taxon>Bacillales</taxon>
        <taxon>Paenibacillaceae</taxon>
        <taxon>Paenibacillus</taxon>
    </lineage>
</organism>
<dbReference type="PROSITE" id="PS51186">
    <property type="entry name" value="GNAT"/>
    <property type="match status" value="1"/>
</dbReference>
<gene>
    <name evidence="2" type="ORF">GNQ08_08945</name>
</gene>
<reference evidence="2 3" key="1">
    <citation type="submission" date="2019-11" db="EMBL/GenBank/DDBJ databases">
        <title>Draft genome sequences of five Paenibacillus species of dairy origin.</title>
        <authorList>
            <person name="Olajide A.M."/>
            <person name="Chen S."/>
            <person name="Lapointe G."/>
        </authorList>
    </citation>
    <scope>NUCLEOTIDE SEQUENCE [LARGE SCALE GENOMIC DNA]</scope>
    <source>
        <strain evidence="2 3">3CT49</strain>
    </source>
</reference>
<name>A0A6N8ESD3_PAEMA</name>
<dbReference type="CDD" id="cd04301">
    <property type="entry name" value="NAT_SF"/>
    <property type="match status" value="1"/>
</dbReference>